<proteinExistence type="predicted"/>
<evidence type="ECO:0000313" key="2">
    <source>
        <dbReference type="Proteomes" id="UP001367676"/>
    </source>
</evidence>
<accession>A0AAN9YAU4</accession>
<keyword evidence="2" id="KW-1185">Reference proteome</keyword>
<reference evidence="1 2" key="1">
    <citation type="submission" date="2024-03" db="EMBL/GenBank/DDBJ databases">
        <title>Adaptation during the transition from Ophiocordyceps entomopathogen to insect associate is accompanied by gene loss and intensified selection.</title>
        <authorList>
            <person name="Ward C.M."/>
            <person name="Onetto C.A."/>
            <person name="Borneman A.R."/>
        </authorList>
    </citation>
    <scope>NUCLEOTIDE SEQUENCE [LARGE SCALE GENOMIC DNA]</scope>
    <source>
        <strain evidence="1">AWRI1</strain>
        <tissue evidence="1">Single Adult Female</tissue>
    </source>
</reference>
<protein>
    <submittedName>
        <fullName evidence="1">Uncharacterized protein</fullName>
    </submittedName>
</protein>
<evidence type="ECO:0000313" key="1">
    <source>
        <dbReference type="EMBL" id="KAK7604639.1"/>
    </source>
</evidence>
<organism evidence="1 2">
    <name type="scientific">Parthenolecanium corni</name>
    <dbReference type="NCBI Taxonomy" id="536013"/>
    <lineage>
        <taxon>Eukaryota</taxon>
        <taxon>Metazoa</taxon>
        <taxon>Ecdysozoa</taxon>
        <taxon>Arthropoda</taxon>
        <taxon>Hexapoda</taxon>
        <taxon>Insecta</taxon>
        <taxon>Pterygota</taxon>
        <taxon>Neoptera</taxon>
        <taxon>Paraneoptera</taxon>
        <taxon>Hemiptera</taxon>
        <taxon>Sternorrhyncha</taxon>
        <taxon>Coccoidea</taxon>
        <taxon>Coccidae</taxon>
        <taxon>Parthenolecanium</taxon>
    </lineage>
</organism>
<dbReference type="AlphaFoldDB" id="A0AAN9YAU4"/>
<name>A0AAN9YAU4_9HEMI</name>
<dbReference type="Proteomes" id="UP001367676">
    <property type="component" value="Unassembled WGS sequence"/>
</dbReference>
<gene>
    <name evidence="1" type="ORF">V9T40_005825</name>
</gene>
<comment type="caution">
    <text evidence="1">The sequence shown here is derived from an EMBL/GenBank/DDBJ whole genome shotgun (WGS) entry which is preliminary data.</text>
</comment>
<dbReference type="EMBL" id="JBBCAQ010000003">
    <property type="protein sequence ID" value="KAK7604639.1"/>
    <property type="molecule type" value="Genomic_DNA"/>
</dbReference>
<sequence>MILPTVESTNLAPEGFYAPDCPSTNGIMSFVAGSGTTCEQTATFFAGKTSSGVFVSLCSSIRVERSGTFGVRQIAVTGEELRDSSRGNSLEKCALYACPVPRGTAGCCNL</sequence>